<dbReference type="AlphaFoldDB" id="A0AAU9CLB1"/>
<evidence type="ECO:0000256" key="1">
    <source>
        <dbReference type="SAM" id="SignalP"/>
    </source>
</evidence>
<sequence length="682" mass="76974">MNRIHLAKINFALMLGLILSACSGSDEGFSYRFSENDGAVYHQKDLIGNVRNGNSPGIESTDEIRQAEDGVFLWKRTFSNISGKRMDSVRLTMDFEVKGKSGFQLIPAVSYNGNLHEKHNLLKGYSKNGTPWTFAYHRIAVPGATYTETGNWSVTLFGEAKGEFEPFSCSLIPEEKRTTHRLIWPEEELPYTNYTKNKLKSGYRQNLTLEKDGSLTVTAWLVVAPNKKGHRSIDKMLDVAWKIHRHDTKAAFPVQHVWDYGVAYAKNGLWHKIQDFEAFNIGMRYRPYGENKGPENGKTDEFHLENGEWTNVLYTHFEAGWAGQNISLANSLFTDFLKHGDSTSLKKAITSLDGWIKYCVPKDEGQIISARFWGNGPSGGTDACNMGTAGRNFIEAYHLAKKCGVNRPEYLKAGLAIADFAVKEQQPGGVIGKSWNINGKCTRREGTTGAFMIPAMMAANKETGKEVYLEASKRAFSHYYSTFEEKGYTTAGALDSDCVDKESSFPMLRSAMLLFETTQDKTYLDKAVAISYYLASWQWHQSVDFGPKASLTEYGHDTFGGTSVSTQHQHMDPYALYWVSDWIKLAKYTGNDLWRERAIAAWNHGTFSLSDGSKIFNDKRRPTGSQNEAFFHTSWGWGDATFGSMNDWLVAWPTAFRLETLRYLDDWNVLEAEQEEKLAKAK</sequence>
<evidence type="ECO:0000313" key="3">
    <source>
        <dbReference type="Proteomes" id="UP001348817"/>
    </source>
</evidence>
<feature type="chain" id="PRO_5043706462" description="Cellulase Ig-like domain-containing protein" evidence="1">
    <location>
        <begin position="24"/>
        <end position="682"/>
    </location>
</feature>
<dbReference type="KEGG" id="fax:FUAX_52330"/>
<reference evidence="2 3" key="1">
    <citation type="submission" date="2021-12" db="EMBL/GenBank/DDBJ databases">
        <title>Genome sequencing of bacteria with rrn-lacking chromosome and rrn-plasmid.</title>
        <authorList>
            <person name="Anda M."/>
            <person name="Iwasaki W."/>
        </authorList>
    </citation>
    <scope>NUCLEOTIDE SEQUENCE [LARGE SCALE GENOMIC DNA]</scope>
    <source>
        <strain evidence="2 3">DSM 100852</strain>
        <plasmid evidence="2 3">pFA6</plasmid>
    </source>
</reference>
<proteinExistence type="predicted"/>
<keyword evidence="1" id="KW-0732">Signal</keyword>
<keyword evidence="2" id="KW-0614">Plasmid</keyword>
<gene>
    <name evidence="2" type="ORF">FUAX_52330</name>
</gene>
<dbReference type="InterPro" id="IPR008928">
    <property type="entry name" value="6-hairpin_glycosidase_sf"/>
</dbReference>
<accession>A0AAU9CLB1</accession>
<keyword evidence="3" id="KW-1185">Reference proteome</keyword>
<organism evidence="2 3">
    <name type="scientific">Fulvitalea axinellae</name>
    <dbReference type="NCBI Taxonomy" id="1182444"/>
    <lineage>
        <taxon>Bacteria</taxon>
        <taxon>Pseudomonadati</taxon>
        <taxon>Bacteroidota</taxon>
        <taxon>Cytophagia</taxon>
        <taxon>Cytophagales</taxon>
        <taxon>Persicobacteraceae</taxon>
        <taxon>Fulvitalea</taxon>
    </lineage>
</organism>
<dbReference type="PROSITE" id="PS51257">
    <property type="entry name" value="PROKAR_LIPOPROTEIN"/>
    <property type="match status" value="1"/>
</dbReference>
<protein>
    <recommendedName>
        <fullName evidence="4">Cellulase Ig-like domain-containing protein</fullName>
    </recommendedName>
</protein>
<dbReference type="Proteomes" id="UP001348817">
    <property type="component" value="Plasmid pFA6"/>
</dbReference>
<evidence type="ECO:0008006" key="4">
    <source>
        <dbReference type="Google" id="ProtNLM"/>
    </source>
</evidence>
<dbReference type="RefSeq" id="WP_338395944.1">
    <property type="nucleotide sequence ID" value="NZ_AP025320.1"/>
</dbReference>
<dbReference type="Gene3D" id="1.50.10.20">
    <property type="match status" value="1"/>
</dbReference>
<dbReference type="GO" id="GO:0005975">
    <property type="term" value="P:carbohydrate metabolic process"/>
    <property type="evidence" value="ECO:0007669"/>
    <property type="project" value="InterPro"/>
</dbReference>
<name>A0AAU9CLB1_9BACT</name>
<dbReference type="EMBL" id="AP025320">
    <property type="protein sequence ID" value="BDD12801.1"/>
    <property type="molecule type" value="Genomic_DNA"/>
</dbReference>
<feature type="signal peptide" evidence="1">
    <location>
        <begin position="1"/>
        <end position="23"/>
    </location>
</feature>
<geneLocation type="plasmid" evidence="2 3">
    <name>pFA6</name>
</geneLocation>
<evidence type="ECO:0000313" key="2">
    <source>
        <dbReference type="EMBL" id="BDD12801.1"/>
    </source>
</evidence>
<dbReference type="SUPFAM" id="SSF48208">
    <property type="entry name" value="Six-hairpin glycosidases"/>
    <property type="match status" value="1"/>
</dbReference>